<dbReference type="CDD" id="cd00609">
    <property type="entry name" value="AAT_like"/>
    <property type="match status" value="1"/>
</dbReference>
<dbReference type="InterPro" id="IPR045088">
    <property type="entry name" value="ALAT1/2-like"/>
</dbReference>
<dbReference type="Pfam" id="PF00155">
    <property type="entry name" value="Aminotran_1_2"/>
    <property type="match status" value="1"/>
</dbReference>
<dbReference type="GO" id="GO:0005737">
    <property type="term" value="C:cytoplasm"/>
    <property type="evidence" value="ECO:0007669"/>
    <property type="project" value="UniProtKB-SubCell"/>
</dbReference>
<dbReference type="GO" id="GO:0030170">
    <property type="term" value="F:pyridoxal phosphate binding"/>
    <property type="evidence" value="ECO:0007669"/>
    <property type="project" value="InterPro"/>
</dbReference>
<evidence type="ECO:0000256" key="3">
    <source>
        <dbReference type="ARBA" id="ARBA00011738"/>
    </source>
</evidence>
<comment type="catalytic activity">
    <reaction evidence="13">
        <text>L-alanine + 2-oxoglutarate = pyruvate + L-glutamate</text>
        <dbReference type="Rhea" id="RHEA:19453"/>
        <dbReference type="ChEBI" id="CHEBI:15361"/>
        <dbReference type="ChEBI" id="CHEBI:16810"/>
        <dbReference type="ChEBI" id="CHEBI:29985"/>
        <dbReference type="ChEBI" id="CHEBI:57972"/>
        <dbReference type="EC" id="2.6.1.2"/>
    </reaction>
</comment>
<dbReference type="FunFam" id="3.40.640.10:FF:000236">
    <property type="entry name" value="Alanine aminotransferase 2"/>
    <property type="match status" value="1"/>
</dbReference>
<evidence type="ECO:0000256" key="1">
    <source>
        <dbReference type="ARBA" id="ARBA00001933"/>
    </source>
</evidence>
<evidence type="ECO:0000256" key="17">
    <source>
        <dbReference type="ARBA" id="ARBA00080231"/>
    </source>
</evidence>
<dbReference type="FunFam" id="1.10.287.1970:FF:000001">
    <property type="entry name" value="Alanine aminotransferase 2"/>
    <property type="match status" value="1"/>
</dbReference>
<dbReference type="Proteomes" id="UP001233999">
    <property type="component" value="Unassembled WGS sequence"/>
</dbReference>
<feature type="non-terminal residue" evidence="20">
    <location>
        <position position="478"/>
    </location>
</feature>
<keyword evidence="4" id="KW-0963">Cytoplasm</keyword>
<dbReference type="Gene3D" id="3.40.640.10">
    <property type="entry name" value="Type I PLP-dependent aspartate aminotransferase-like (Major domain)"/>
    <property type="match status" value="1"/>
</dbReference>
<dbReference type="Gene3D" id="1.10.287.1970">
    <property type="match status" value="1"/>
</dbReference>
<protein>
    <recommendedName>
        <fullName evidence="15">Alanine aminotransferase 1</fullName>
        <ecNumber evidence="12">2.6.1.2</ecNumber>
    </recommendedName>
    <alternativeName>
        <fullName evidence="17">Glutamate pyruvate transaminase 1</fullName>
    </alternativeName>
    <alternativeName>
        <fullName evidence="16">Glutamic--alanine transaminase 1</fullName>
    </alternativeName>
    <alternativeName>
        <fullName evidence="18">Glutamic--pyruvic transaminase 1</fullName>
    </alternativeName>
</protein>
<keyword evidence="9" id="KW-0007">Acetylation</keyword>
<dbReference type="EC" id="2.6.1.2" evidence="12"/>
<evidence type="ECO:0000256" key="4">
    <source>
        <dbReference type="ARBA" id="ARBA00022490"/>
    </source>
</evidence>
<gene>
    <name evidence="20" type="ORF">L9F63_013166</name>
</gene>
<comment type="cofactor">
    <cofactor evidence="1">
        <name>pyridoxal 5'-phosphate</name>
        <dbReference type="ChEBI" id="CHEBI:597326"/>
    </cofactor>
</comment>
<dbReference type="GO" id="GO:0005615">
    <property type="term" value="C:extracellular space"/>
    <property type="evidence" value="ECO:0007669"/>
    <property type="project" value="UniProtKB-ARBA"/>
</dbReference>
<comment type="function">
    <text evidence="14">Catalyzes the reversible transamination between alanine and 2-oxoglutarate to form pyruvate and glutamate. Participates in cellular nitrogen metabolism and also in liver gluconeogenesis starting with precursors transported from skeletal muscles.</text>
</comment>
<dbReference type="SUPFAM" id="SSF53383">
    <property type="entry name" value="PLP-dependent transferases"/>
    <property type="match status" value="1"/>
</dbReference>
<name>A0AAD8ABL9_DIPPU</name>
<comment type="pathway">
    <text evidence="10">Amino-acid degradation; L-alanine degradation via transaminase pathway; pyruvate from L-alanine: step 1/1.</text>
</comment>
<evidence type="ECO:0000256" key="6">
    <source>
        <dbReference type="ARBA" id="ARBA00022576"/>
    </source>
</evidence>
<keyword evidence="21" id="KW-1185">Reference proteome</keyword>
<evidence type="ECO:0000256" key="14">
    <source>
        <dbReference type="ARBA" id="ARBA00059280"/>
    </source>
</evidence>
<evidence type="ECO:0000256" key="12">
    <source>
        <dbReference type="ARBA" id="ARBA00026106"/>
    </source>
</evidence>
<evidence type="ECO:0000313" key="20">
    <source>
        <dbReference type="EMBL" id="KAJ9595651.1"/>
    </source>
</evidence>
<keyword evidence="7" id="KW-0808">Transferase</keyword>
<evidence type="ECO:0000256" key="11">
    <source>
        <dbReference type="ARBA" id="ARBA00025785"/>
    </source>
</evidence>
<comment type="similarity">
    <text evidence="11">Belongs to the class-I pyridoxal-phosphate-dependent aminotransferase family. Alanine aminotransferase subfamily.</text>
</comment>
<dbReference type="InterPro" id="IPR015422">
    <property type="entry name" value="PyrdxlP-dep_Trfase_small"/>
</dbReference>
<accession>A0AAD8ABL9</accession>
<organism evidence="20 21">
    <name type="scientific">Diploptera punctata</name>
    <name type="common">Pacific beetle cockroach</name>
    <dbReference type="NCBI Taxonomy" id="6984"/>
    <lineage>
        <taxon>Eukaryota</taxon>
        <taxon>Metazoa</taxon>
        <taxon>Ecdysozoa</taxon>
        <taxon>Arthropoda</taxon>
        <taxon>Hexapoda</taxon>
        <taxon>Insecta</taxon>
        <taxon>Pterygota</taxon>
        <taxon>Neoptera</taxon>
        <taxon>Polyneoptera</taxon>
        <taxon>Dictyoptera</taxon>
        <taxon>Blattodea</taxon>
        <taxon>Blaberoidea</taxon>
        <taxon>Blaberidae</taxon>
        <taxon>Diplopterinae</taxon>
        <taxon>Diploptera</taxon>
    </lineage>
</organism>
<feature type="domain" description="Aminotransferase class I/classII large" evidence="19">
    <location>
        <begin position="110"/>
        <end position="465"/>
    </location>
</feature>
<evidence type="ECO:0000256" key="2">
    <source>
        <dbReference type="ARBA" id="ARBA00004496"/>
    </source>
</evidence>
<evidence type="ECO:0000256" key="7">
    <source>
        <dbReference type="ARBA" id="ARBA00022679"/>
    </source>
</evidence>
<evidence type="ECO:0000256" key="13">
    <source>
        <dbReference type="ARBA" id="ARBA00047412"/>
    </source>
</evidence>
<keyword evidence="8" id="KW-0663">Pyridoxal phosphate</keyword>
<comment type="subunit">
    <text evidence="3">Homodimer.</text>
</comment>
<evidence type="ECO:0000256" key="18">
    <source>
        <dbReference type="ARBA" id="ARBA00082842"/>
    </source>
</evidence>
<comment type="caution">
    <text evidence="20">The sequence shown here is derived from an EMBL/GenBank/DDBJ whole genome shotgun (WGS) entry which is preliminary data.</text>
</comment>
<dbReference type="PANTHER" id="PTHR11751">
    <property type="entry name" value="ALANINE AMINOTRANSFERASE"/>
    <property type="match status" value="1"/>
</dbReference>
<comment type="subcellular location">
    <subcellularLocation>
        <location evidence="2">Cytoplasm</location>
    </subcellularLocation>
</comment>
<reference evidence="20" key="2">
    <citation type="submission" date="2023-05" db="EMBL/GenBank/DDBJ databases">
        <authorList>
            <person name="Fouks B."/>
        </authorList>
    </citation>
    <scope>NUCLEOTIDE SEQUENCE</scope>
    <source>
        <strain evidence="20">Stay&amp;Tobe</strain>
        <tissue evidence="20">Testes</tissue>
    </source>
</reference>
<sequence>KIEDNMNPHINAMDFQIGDTIVDRAEEIIKELENKVKKPFSDVIKANVGDSHAMGQKPITFFRQVLALVAYTPLMNDPNIPSDSKERAREILSGCAGGSIGSYTDSAGITHGMEVIRRQVARFIEKRDGVPSRWEDILLFNGVSEAINLMLTLLNKEIDGKKSGVLLPVPAFLQFPVFIMQYNMQLIKYFLDETKGWNINIAAMEKVVKEARTKCNPRAVLIMNPGNPTGQLMARENVEEIIKFAYKEHLLILADEVYQDNVYAKCESFSSFKKVLMEMGEPYNTMQLASFNSCSKSFVGECGIRGGYMELINVDPEEQKVLKKAVSVEVCSNTFGQCVIYAMTKPPEENEPSYQLYVTERRAVLDSLAKRAHTVTEVFNNTEGISCNEIQGAMYAFPRIYLPQKAIDKAVSLKQSPDFFYAMQLLENTGICVVPGIGFGQEPGTYHFRSTILLQPEKLEVMLKRFQDYQIKFLKEYK</sequence>
<evidence type="ECO:0000256" key="16">
    <source>
        <dbReference type="ARBA" id="ARBA00076222"/>
    </source>
</evidence>
<evidence type="ECO:0000313" key="21">
    <source>
        <dbReference type="Proteomes" id="UP001233999"/>
    </source>
</evidence>
<dbReference type="Gene3D" id="3.90.1150.10">
    <property type="entry name" value="Aspartate Aminotransferase, domain 1"/>
    <property type="match status" value="1"/>
</dbReference>
<evidence type="ECO:0000256" key="15">
    <source>
        <dbReference type="ARBA" id="ARBA00074120"/>
    </source>
</evidence>
<evidence type="ECO:0000256" key="5">
    <source>
        <dbReference type="ARBA" id="ARBA00022553"/>
    </source>
</evidence>
<dbReference type="PANTHER" id="PTHR11751:SF29">
    <property type="entry name" value="ALANINE TRANSAMINASE"/>
    <property type="match status" value="1"/>
</dbReference>
<evidence type="ECO:0000256" key="9">
    <source>
        <dbReference type="ARBA" id="ARBA00022990"/>
    </source>
</evidence>
<dbReference type="FunFam" id="3.90.1150.10:FF:000010">
    <property type="entry name" value="Alanine aminotransferase 2"/>
    <property type="match status" value="1"/>
</dbReference>
<dbReference type="InterPro" id="IPR015424">
    <property type="entry name" value="PyrdxlP-dep_Trfase"/>
</dbReference>
<reference evidence="20" key="1">
    <citation type="journal article" date="2023" name="IScience">
        <title>Live-bearing cockroach genome reveals convergent evolutionary mechanisms linked to viviparity in insects and beyond.</title>
        <authorList>
            <person name="Fouks B."/>
            <person name="Harrison M.C."/>
            <person name="Mikhailova A.A."/>
            <person name="Marchal E."/>
            <person name="English S."/>
            <person name="Carruthers M."/>
            <person name="Jennings E.C."/>
            <person name="Chiamaka E.L."/>
            <person name="Frigard R.A."/>
            <person name="Pippel M."/>
            <person name="Attardo G.M."/>
            <person name="Benoit J.B."/>
            <person name="Bornberg-Bauer E."/>
            <person name="Tobe S.S."/>
        </authorList>
    </citation>
    <scope>NUCLEOTIDE SEQUENCE</scope>
    <source>
        <strain evidence="20">Stay&amp;Tobe</strain>
    </source>
</reference>
<dbReference type="InterPro" id="IPR004839">
    <property type="entry name" value="Aminotransferase_I/II_large"/>
</dbReference>
<keyword evidence="5" id="KW-0597">Phosphoprotein</keyword>
<dbReference type="EMBL" id="JASPKZ010002322">
    <property type="protein sequence ID" value="KAJ9595651.1"/>
    <property type="molecule type" value="Genomic_DNA"/>
</dbReference>
<keyword evidence="6" id="KW-0032">Aminotransferase</keyword>
<evidence type="ECO:0000256" key="8">
    <source>
        <dbReference type="ARBA" id="ARBA00022898"/>
    </source>
</evidence>
<dbReference type="GO" id="GO:0004021">
    <property type="term" value="F:L-alanine:2-oxoglutarate aminotransferase activity"/>
    <property type="evidence" value="ECO:0007669"/>
    <property type="project" value="UniProtKB-EC"/>
</dbReference>
<evidence type="ECO:0000259" key="19">
    <source>
        <dbReference type="Pfam" id="PF00155"/>
    </source>
</evidence>
<dbReference type="AlphaFoldDB" id="A0AAD8ABL9"/>
<evidence type="ECO:0000256" key="10">
    <source>
        <dbReference type="ARBA" id="ARBA00025708"/>
    </source>
</evidence>
<dbReference type="InterPro" id="IPR015421">
    <property type="entry name" value="PyrdxlP-dep_Trfase_major"/>
</dbReference>
<proteinExistence type="inferred from homology"/>